<feature type="region of interest" description="Disordered" evidence="1">
    <location>
        <begin position="106"/>
        <end position="125"/>
    </location>
</feature>
<comment type="caution">
    <text evidence="3">The sequence shown here is derived from an EMBL/GenBank/DDBJ whole genome shotgun (WGS) entry which is preliminary data.</text>
</comment>
<dbReference type="RefSeq" id="WP_209641715.1">
    <property type="nucleotide sequence ID" value="NZ_JAGINW010000001.1"/>
</dbReference>
<dbReference type="Proteomes" id="UP001519332">
    <property type="component" value="Unassembled WGS sequence"/>
</dbReference>
<evidence type="ECO:0000313" key="4">
    <source>
        <dbReference type="Proteomes" id="UP001519332"/>
    </source>
</evidence>
<dbReference type="InterPro" id="IPR037401">
    <property type="entry name" value="SnoaL-like"/>
</dbReference>
<protein>
    <submittedName>
        <fullName evidence="3">Ketosteroid isomerase-like protein</fullName>
    </submittedName>
</protein>
<evidence type="ECO:0000259" key="2">
    <source>
        <dbReference type="Pfam" id="PF12680"/>
    </source>
</evidence>
<feature type="domain" description="SnoaL-like" evidence="2">
    <location>
        <begin position="7"/>
        <end position="101"/>
    </location>
</feature>
<sequence>MEPVEVVRELLDRIEARDWPAAGQLLAADVVVEWPVTAERIAGRDNFISIQAEYPEGWSIRPIRIFGSGEDVVSEMDVPHRDLGEFRAASFWKVRDGKIVEGREYWTSPGSEEPPAWRAKFTEPV</sequence>
<reference evidence="3 4" key="1">
    <citation type="submission" date="2021-03" db="EMBL/GenBank/DDBJ databases">
        <title>Sequencing the genomes of 1000 actinobacteria strains.</title>
        <authorList>
            <person name="Klenk H.-P."/>
        </authorList>
    </citation>
    <scope>NUCLEOTIDE SEQUENCE [LARGE SCALE GENOMIC DNA]</scope>
    <source>
        <strain evidence="3 4">DSM 46670</strain>
    </source>
</reference>
<dbReference type="Gene3D" id="3.10.450.50">
    <property type="match status" value="1"/>
</dbReference>
<dbReference type="Pfam" id="PF12680">
    <property type="entry name" value="SnoaL_2"/>
    <property type="match status" value="1"/>
</dbReference>
<dbReference type="EMBL" id="JAGINW010000001">
    <property type="protein sequence ID" value="MBP2324393.1"/>
    <property type="molecule type" value="Genomic_DNA"/>
</dbReference>
<organism evidence="3 4">
    <name type="scientific">Kibdelosporangium banguiense</name>
    <dbReference type="NCBI Taxonomy" id="1365924"/>
    <lineage>
        <taxon>Bacteria</taxon>
        <taxon>Bacillati</taxon>
        <taxon>Actinomycetota</taxon>
        <taxon>Actinomycetes</taxon>
        <taxon>Pseudonocardiales</taxon>
        <taxon>Pseudonocardiaceae</taxon>
        <taxon>Kibdelosporangium</taxon>
    </lineage>
</organism>
<dbReference type="InterPro" id="IPR032710">
    <property type="entry name" value="NTF2-like_dom_sf"/>
</dbReference>
<name>A0ABS4TIZ3_9PSEU</name>
<proteinExistence type="predicted"/>
<gene>
    <name evidence="3" type="ORF">JOF56_004778</name>
</gene>
<keyword evidence="4" id="KW-1185">Reference proteome</keyword>
<evidence type="ECO:0000256" key="1">
    <source>
        <dbReference type="SAM" id="MobiDB-lite"/>
    </source>
</evidence>
<evidence type="ECO:0000313" key="3">
    <source>
        <dbReference type="EMBL" id="MBP2324393.1"/>
    </source>
</evidence>
<accession>A0ABS4TIZ3</accession>
<dbReference type="SUPFAM" id="SSF54427">
    <property type="entry name" value="NTF2-like"/>
    <property type="match status" value="1"/>
</dbReference>